<accession>B4SF57</accession>
<dbReference type="GO" id="GO:0070967">
    <property type="term" value="F:coenzyme F420 binding"/>
    <property type="evidence" value="ECO:0007669"/>
    <property type="project" value="TreeGrafter"/>
</dbReference>
<feature type="domain" description="Pyridoxamine 5'-phosphate oxidase N-terminal" evidence="2">
    <location>
        <begin position="26"/>
        <end position="123"/>
    </location>
</feature>
<dbReference type="SUPFAM" id="SSF50475">
    <property type="entry name" value="FMN-binding split barrel"/>
    <property type="match status" value="1"/>
</dbReference>
<dbReference type="GO" id="GO:0005829">
    <property type="term" value="C:cytosol"/>
    <property type="evidence" value="ECO:0007669"/>
    <property type="project" value="TreeGrafter"/>
</dbReference>
<dbReference type="InterPro" id="IPR052019">
    <property type="entry name" value="F420H2_bilvrd_red/Heme_oxyg"/>
</dbReference>
<dbReference type="EMBL" id="CP001110">
    <property type="protein sequence ID" value="ACF43204.1"/>
    <property type="molecule type" value="Genomic_DNA"/>
</dbReference>
<dbReference type="OrthoDB" id="3255142at2"/>
<name>B4SF57_PELPB</name>
<evidence type="ECO:0000313" key="3">
    <source>
        <dbReference type="EMBL" id="ACF43204.1"/>
    </source>
</evidence>
<evidence type="ECO:0000259" key="2">
    <source>
        <dbReference type="Pfam" id="PF01243"/>
    </source>
</evidence>
<evidence type="ECO:0000313" key="4">
    <source>
        <dbReference type="Proteomes" id="UP000002724"/>
    </source>
</evidence>
<dbReference type="Pfam" id="PF01243">
    <property type="entry name" value="PNPOx_N"/>
    <property type="match status" value="1"/>
</dbReference>
<dbReference type="KEGG" id="pph:Ppha_0917"/>
<dbReference type="PANTHER" id="PTHR35176:SF6">
    <property type="entry name" value="HEME OXYGENASE HI_0854-RELATED"/>
    <property type="match status" value="1"/>
</dbReference>
<dbReference type="PANTHER" id="PTHR35176">
    <property type="entry name" value="HEME OXYGENASE HI_0854-RELATED"/>
    <property type="match status" value="1"/>
</dbReference>
<keyword evidence="4" id="KW-1185">Reference proteome</keyword>
<gene>
    <name evidence="3" type="ordered locus">Ppha_0917</name>
</gene>
<dbReference type="InterPro" id="IPR012349">
    <property type="entry name" value="Split_barrel_FMN-bd"/>
</dbReference>
<organism evidence="3 4">
    <name type="scientific">Pelodictyon phaeoclathratiforme (strain DSM 5477 / BU-1)</name>
    <dbReference type="NCBI Taxonomy" id="324925"/>
    <lineage>
        <taxon>Bacteria</taxon>
        <taxon>Pseudomonadati</taxon>
        <taxon>Chlorobiota</taxon>
        <taxon>Chlorobiia</taxon>
        <taxon>Chlorobiales</taxon>
        <taxon>Chlorobiaceae</taxon>
        <taxon>Chlorobium/Pelodictyon group</taxon>
        <taxon>Pelodictyon</taxon>
    </lineage>
</organism>
<dbReference type="eggNOG" id="COG3467">
    <property type="taxonomic scope" value="Bacteria"/>
</dbReference>
<protein>
    <submittedName>
        <fullName evidence="3">Pyridoxamine 5'-phosphate oxidase-related FMN-binding</fullName>
    </submittedName>
</protein>
<reference evidence="3 4" key="1">
    <citation type="submission" date="2008-06" db="EMBL/GenBank/DDBJ databases">
        <title>Complete sequence of Pelodictyon phaeoclathratiforme BU-1.</title>
        <authorList>
            <consortium name="US DOE Joint Genome Institute"/>
            <person name="Lucas S."/>
            <person name="Copeland A."/>
            <person name="Lapidus A."/>
            <person name="Glavina del Rio T."/>
            <person name="Dalin E."/>
            <person name="Tice H."/>
            <person name="Bruce D."/>
            <person name="Goodwin L."/>
            <person name="Pitluck S."/>
            <person name="Schmutz J."/>
            <person name="Larimer F."/>
            <person name="Land M."/>
            <person name="Hauser L."/>
            <person name="Kyrpides N."/>
            <person name="Mikhailova N."/>
            <person name="Liu Z."/>
            <person name="Li T."/>
            <person name="Zhao F."/>
            <person name="Overmann J."/>
            <person name="Bryant D.A."/>
            <person name="Richardson P."/>
        </authorList>
    </citation>
    <scope>NUCLEOTIDE SEQUENCE [LARGE SCALE GENOMIC DNA]</scope>
    <source>
        <strain evidence="4">DSM 5477 / BU-1</strain>
    </source>
</reference>
<dbReference type="InterPro" id="IPR011576">
    <property type="entry name" value="Pyridox_Oxase_N"/>
</dbReference>
<dbReference type="RefSeq" id="WP_012507699.1">
    <property type="nucleotide sequence ID" value="NC_011060.1"/>
</dbReference>
<evidence type="ECO:0000256" key="1">
    <source>
        <dbReference type="ARBA" id="ARBA00023002"/>
    </source>
</evidence>
<dbReference type="AlphaFoldDB" id="B4SF57"/>
<proteinExistence type="predicted"/>
<sequence length="170" mass="19236">MSEQEKPDVPDIFTKKVSRQLASGELEERILKFLASRQLCVLSTSRDNEPRSTPILFRSKGFTLYMAGEPGLKLGNIKLNPNVSVGIFDPASEFSDNIHDITGLQISGHARLLRKDDPGFEEAFGLFGRPQAWAEHWFGKMIEVVPDKIELFSMALKLEDYAARQIWTRP</sequence>
<dbReference type="Gene3D" id="2.30.110.10">
    <property type="entry name" value="Electron Transport, Fmn-binding Protein, Chain A"/>
    <property type="match status" value="1"/>
</dbReference>
<dbReference type="Proteomes" id="UP000002724">
    <property type="component" value="Chromosome"/>
</dbReference>
<dbReference type="HOGENOM" id="CLU_1552549_0_0_10"/>
<dbReference type="GO" id="GO:0016627">
    <property type="term" value="F:oxidoreductase activity, acting on the CH-CH group of donors"/>
    <property type="evidence" value="ECO:0007669"/>
    <property type="project" value="TreeGrafter"/>
</dbReference>
<keyword evidence="1" id="KW-0560">Oxidoreductase</keyword>